<dbReference type="PROSITE" id="PS50883">
    <property type="entry name" value="EAL"/>
    <property type="match status" value="1"/>
</dbReference>
<feature type="domain" description="EAL" evidence="3">
    <location>
        <begin position="487"/>
        <end position="742"/>
    </location>
</feature>
<dbReference type="PROSITE" id="PS50887">
    <property type="entry name" value="GGDEF"/>
    <property type="match status" value="1"/>
</dbReference>
<reference evidence="5 6" key="1">
    <citation type="submission" date="2018-03" db="EMBL/GenBank/DDBJ databases">
        <title>Genomic Encyclopedia of Archaeal and Bacterial Type Strains, Phase II (KMG-II): from individual species to whole genera.</title>
        <authorList>
            <person name="Goeker M."/>
        </authorList>
    </citation>
    <scope>NUCLEOTIDE SEQUENCE [LARGE SCALE GENOMIC DNA]</scope>
    <source>
        <strain evidence="5 6">DSM 45348</strain>
    </source>
</reference>
<feature type="transmembrane region" description="Helical" evidence="2">
    <location>
        <begin position="220"/>
        <end position="240"/>
    </location>
</feature>
<evidence type="ECO:0000259" key="3">
    <source>
        <dbReference type="PROSITE" id="PS50883"/>
    </source>
</evidence>
<dbReference type="Gene3D" id="3.20.20.450">
    <property type="entry name" value="EAL domain"/>
    <property type="match status" value="1"/>
</dbReference>
<dbReference type="CDD" id="cd01948">
    <property type="entry name" value="EAL"/>
    <property type="match status" value="1"/>
</dbReference>
<evidence type="ECO:0000259" key="4">
    <source>
        <dbReference type="PROSITE" id="PS50887"/>
    </source>
</evidence>
<comment type="caution">
    <text evidence="5">The sequence shown here is derived from an EMBL/GenBank/DDBJ whole genome shotgun (WGS) entry which is preliminary data.</text>
</comment>
<dbReference type="SUPFAM" id="SSF141868">
    <property type="entry name" value="EAL domain-like"/>
    <property type="match status" value="1"/>
</dbReference>
<keyword evidence="2" id="KW-1133">Transmembrane helix</keyword>
<dbReference type="RefSeq" id="WP_106124817.1">
    <property type="nucleotide sequence ID" value="NZ_PVZG01000001.1"/>
</dbReference>
<feature type="transmembrane region" description="Helical" evidence="2">
    <location>
        <begin position="261"/>
        <end position="281"/>
    </location>
</feature>
<dbReference type="Pfam" id="PF00563">
    <property type="entry name" value="EAL"/>
    <property type="match status" value="1"/>
</dbReference>
<dbReference type="SUPFAM" id="SSF55073">
    <property type="entry name" value="Nucleotide cyclase"/>
    <property type="match status" value="1"/>
</dbReference>
<dbReference type="SMART" id="SM00267">
    <property type="entry name" value="GGDEF"/>
    <property type="match status" value="1"/>
</dbReference>
<feature type="region of interest" description="Disordered" evidence="1">
    <location>
        <begin position="728"/>
        <end position="750"/>
    </location>
</feature>
<feature type="transmembrane region" description="Helical" evidence="2">
    <location>
        <begin position="160"/>
        <end position="180"/>
    </location>
</feature>
<proteinExistence type="predicted"/>
<dbReference type="AlphaFoldDB" id="A0A2T0SJH0"/>
<dbReference type="Gene3D" id="3.30.70.270">
    <property type="match status" value="1"/>
</dbReference>
<dbReference type="Proteomes" id="UP000239209">
    <property type="component" value="Unassembled WGS sequence"/>
</dbReference>
<sequence length="750" mass="80307">MRGERFWWWWVAAGSLATAAYFLLPDEGLVSNLVYDAIGLVSTVMIIVGVRLHRAGRRAMWYWFAAGQLTWVLGDLVWEYYKYVLDQEPYPSPADVLYLSAYPFFVAGMIMLMRGRGARDRDLAALIDASIVAIGLGLVFWVFVMHPIAADSTASTLERVIGVAYPAADALLLAMLARFYTGVVRRSTSIRLLGAAAVLLLVADVCYSLISLYSDVNARFLDAGWLLSYVCWGAAALHPSMRVAGTARRQARDARVGRARLLLLAVCSLLAPGLLFLPGSGDHVDRLVIAAGAVLLFLLVVVRMSGFVGQVQRQADQLEDLAMADDLTGLANRRRFERDLRTALAAGRTQVALLDLDDFKGVNDRLGHGVGDRLLTVAGQRLRAALPPEVLVARMGGDEFAVLLPGATGAEADRAVARLADALREPIVAGDHELLVSASIGVADGAGTADPYEVLRRADVAMYAAKAAAADRPRRYAADLDEQSDEQARVGAELRTALDTGQFRVVYQPIVALPSGRPVAVEALVRWAHPERGTVPPDHFIPAAERNGLIVELGEWILRTACAQAMEWQAAYGDLAPARMSVNVSARQLAEPGFAALVAAVLDETGLPAGRLTVEVTETAVFGGGQAVQSVQDLHDLGVHIALDDFGTGHSSLGLLQTVPVDVLKVDKSFVDSITMAGRHAVIATALIQVSAGLGLTAVAEGVETAEQAAELHRLGYELAQGYHFGRPSPEPSFLTPGPSPAAAVHVQSR</sequence>
<evidence type="ECO:0000313" key="6">
    <source>
        <dbReference type="Proteomes" id="UP000239209"/>
    </source>
</evidence>
<accession>A0A2T0SJH0</accession>
<dbReference type="EMBL" id="PVZG01000001">
    <property type="protein sequence ID" value="PRY33545.1"/>
    <property type="molecule type" value="Genomic_DNA"/>
</dbReference>
<feature type="transmembrane region" description="Helical" evidence="2">
    <location>
        <begin position="125"/>
        <end position="148"/>
    </location>
</feature>
<dbReference type="InterPro" id="IPR052155">
    <property type="entry name" value="Biofilm_reg_signaling"/>
</dbReference>
<feature type="transmembrane region" description="Helical" evidence="2">
    <location>
        <begin position="62"/>
        <end position="81"/>
    </location>
</feature>
<dbReference type="InterPro" id="IPR001633">
    <property type="entry name" value="EAL_dom"/>
</dbReference>
<feature type="transmembrane region" description="Helical" evidence="2">
    <location>
        <begin position="192"/>
        <end position="214"/>
    </location>
</feature>
<dbReference type="SMART" id="SM00052">
    <property type="entry name" value="EAL"/>
    <property type="match status" value="1"/>
</dbReference>
<dbReference type="CDD" id="cd01949">
    <property type="entry name" value="GGDEF"/>
    <property type="match status" value="1"/>
</dbReference>
<dbReference type="InterPro" id="IPR029787">
    <property type="entry name" value="Nucleotide_cyclase"/>
</dbReference>
<dbReference type="PANTHER" id="PTHR44757">
    <property type="entry name" value="DIGUANYLATE CYCLASE DGCP"/>
    <property type="match status" value="1"/>
</dbReference>
<evidence type="ECO:0000256" key="2">
    <source>
        <dbReference type="SAM" id="Phobius"/>
    </source>
</evidence>
<dbReference type="InterPro" id="IPR043128">
    <property type="entry name" value="Rev_trsase/Diguanyl_cyclase"/>
</dbReference>
<dbReference type="InterPro" id="IPR035919">
    <property type="entry name" value="EAL_sf"/>
</dbReference>
<evidence type="ECO:0000313" key="5">
    <source>
        <dbReference type="EMBL" id="PRY33545.1"/>
    </source>
</evidence>
<dbReference type="NCBIfam" id="TIGR00254">
    <property type="entry name" value="GGDEF"/>
    <property type="match status" value="1"/>
</dbReference>
<keyword evidence="2" id="KW-0812">Transmembrane</keyword>
<feature type="transmembrane region" description="Helical" evidence="2">
    <location>
        <begin position="96"/>
        <end position="113"/>
    </location>
</feature>
<dbReference type="PANTHER" id="PTHR44757:SF2">
    <property type="entry name" value="BIOFILM ARCHITECTURE MAINTENANCE PROTEIN MBAA"/>
    <property type="match status" value="1"/>
</dbReference>
<gene>
    <name evidence="5" type="ORF">CLV70_101708</name>
</gene>
<feature type="transmembrane region" description="Helical" evidence="2">
    <location>
        <begin position="7"/>
        <end position="24"/>
    </location>
</feature>
<name>A0A2T0SJH0_9ACTN</name>
<feature type="transmembrane region" description="Helical" evidence="2">
    <location>
        <begin position="30"/>
        <end position="50"/>
    </location>
</feature>
<organism evidence="5 6">
    <name type="scientific">Pseudosporangium ferrugineum</name>
    <dbReference type="NCBI Taxonomy" id="439699"/>
    <lineage>
        <taxon>Bacteria</taxon>
        <taxon>Bacillati</taxon>
        <taxon>Actinomycetota</taxon>
        <taxon>Actinomycetes</taxon>
        <taxon>Micromonosporales</taxon>
        <taxon>Micromonosporaceae</taxon>
        <taxon>Pseudosporangium</taxon>
    </lineage>
</organism>
<keyword evidence="2" id="KW-0472">Membrane</keyword>
<feature type="domain" description="GGDEF" evidence="4">
    <location>
        <begin position="347"/>
        <end position="478"/>
    </location>
</feature>
<evidence type="ECO:0000256" key="1">
    <source>
        <dbReference type="SAM" id="MobiDB-lite"/>
    </source>
</evidence>
<dbReference type="OrthoDB" id="3274397at2"/>
<dbReference type="InterPro" id="IPR000160">
    <property type="entry name" value="GGDEF_dom"/>
</dbReference>
<feature type="transmembrane region" description="Helical" evidence="2">
    <location>
        <begin position="287"/>
        <end position="308"/>
    </location>
</feature>
<dbReference type="Pfam" id="PF00990">
    <property type="entry name" value="GGDEF"/>
    <property type="match status" value="1"/>
</dbReference>
<keyword evidence="6" id="KW-1185">Reference proteome</keyword>
<protein>
    <submittedName>
        <fullName evidence="5">Diguanylate cyclase (GGDEF)-like protein</fullName>
    </submittedName>
</protein>